<dbReference type="RefSeq" id="XP_025359414.1">
    <property type="nucleotide sequence ID" value="XM_025507134.1"/>
</dbReference>
<name>A0A316UHQ0_9BASI</name>
<feature type="compositionally biased region" description="Low complexity" evidence="1">
    <location>
        <begin position="454"/>
        <end position="463"/>
    </location>
</feature>
<feature type="compositionally biased region" description="Low complexity" evidence="1">
    <location>
        <begin position="119"/>
        <end position="136"/>
    </location>
</feature>
<dbReference type="OrthoDB" id="3366002at2759"/>
<feature type="compositionally biased region" description="Polar residues" evidence="1">
    <location>
        <begin position="504"/>
        <end position="513"/>
    </location>
</feature>
<feature type="compositionally biased region" description="Polar residues" evidence="1">
    <location>
        <begin position="313"/>
        <end position="336"/>
    </location>
</feature>
<gene>
    <name evidence="2" type="ORF">BDZ90DRAFT_234751</name>
</gene>
<sequence length="663" mass="65330">MGSGAGNEQQSGSKFKRFLRKFGRKPSDDAEGQVGGDANEHQRHHHEGNGSAAPTSASNVTGTGTNGSLAAPGSDAKSRRASKQRGNSLLGKASLRSKTPQGSNAGGNGIATKPQAPSTPRGPAPNTTATGAPTPNFAGSSGQGLADTLVVAEPPPQLSTPERLAPINPIDVAAAAPVAAVPSNGGAIPSSTTTATPPRPVVMSESSGSPARSRDDNSFDIDSTEGFRKRDSVDNRTMDTGKSTKPTTLMSLDREPSSQMAHIAQYRHGEYPSSSSAAAAASSSSSAPLPSGNLSNNPTRSPSSVQFVPASSGPATNTIPASPSTTYDSAVHPSSTGNGGHSVYMNAPTLSRPHPANNPHPTAYPPDNASVLTLASSTAAQSIAGGATSSSSRGHGGAGQHGQTPSLSGGGRARSLVGSLMGERRNSSDTYASVKALPPLSRRGSDDSTRTSGRESVGAASSLAGGGFPASGSSTNVATAGMGSGAAGVVGAPGAPHDRLSIVRTPSQRTVATQLSIPLSGSSQILSGGGSAPGGADRRASSGSAHLLQQQTTAASSAATTSAASASTAGAGATPTSSIAPHAGNESVEIDADDDLHIPGGDLSMASADVTTGGLSVPEITQTRPSPSPTDEGAERQLGMGGIPAGAQVVGEKTPAVSAGSAL</sequence>
<feature type="compositionally biased region" description="Low complexity" evidence="1">
    <location>
        <begin position="470"/>
        <end position="481"/>
    </location>
</feature>
<proteinExistence type="predicted"/>
<feature type="compositionally biased region" description="Basic residues" evidence="1">
    <location>
        <begin position="14"/>
        <end position="24"/>
    </location>
</feature>
<feature type="compositionally biased region" description="Polar residues" evidence="1">
    <location>
        <begin position="541"/>
        <end position="551"/>
    </location>
</feature>
<feature type="compositionally biased region" description="Polar residues" evidence="1">
    <location>
        <begin position="609"/>
        <end position="625"/>
    </location>
</feature>
<feature type="compositionally biased region" description="Polar residues" evidence="1">
    <location>
        <begin position="292"/>
        <end position="306"/>
    </location>
</feature>
<feature type="compositionally biased region" description="Polar residues" evidence="1">
    <location>
        <begin position="1"/>
        <end position="13"/>
    </location>
</feature>
<evidence type="ECO:0000313" key="3">
    <source>
        <dbReference type="Proteomes" id="UP000245884"/>
    </source>
</evidence>
<feature type="compositionally biased region" description="Basic and acidic residues" evidence="1">
    <location>
        <begin position="443"/>
        <end position="453"/>
    </location>
</feature>
<evidence type="ECO:0000256" key="1">
    <source>
        <dbReference type="SAM" id="MobiDB-lite"/>
    </source>
</evidence>
<accession>A0A316UHQ0</accession>
<dbReference type="Proteomes" id="UP000245884">
    <property type="component" value="Unassembled WGS sequence"/>
</dbReference>
<dbReference type="GeneID" id="37028957"/>
<protein>
    <submittedName>
        <fullName evidence="2">Uncharacterized protein</fullName>
    </submittedName>
</protein>
<feature type="compositionally biased region" description="Basic and acidic residues" evidence="1">
    <location>
        <begin position="225"/>
        <end position="239"/>
    </location>
</feature>
<feature type="compositionally biased region" description="Low complexity" evidence="1">
    <location>
        <begin position="273"/>
        <end position="287"/>
    </location>
</feature>
<dbReference type="EMBL" id="KZ819679">
    <property type="protein sequence ID" value="PWN24802.1"/>
    <property type="molecule type" value="Genomic_DNA"/>
</dbReference>
<feature type="compositionally biased region" description="Polar residues" evidence="1">
    <location>
        <begin position="52"/>
        <end position="68"/>
    </location>
</feature>
<feature type="region of interest" description="Disordered" evidence="1">
    <location>
        <begin position="1"/>
        <end position="165"/>
    </location>
</feature>
<organism evidence="2 3">
    <name type="scientific">Jaminaea rosea</name>
    <dbReference type="NCBI Taxonomy" id="1569628"/>
    <lineage>
        <taxon>Eukaryota</taxon>
        <taxon>Fungi</taxon>
        <taxon>Dikarya</taxon>
        <taxon>Basidiomycota</taxon>
        <taxon>Ustilaginomycotina</taxon>
        <taxon>Exobasidiomycetes</taxon>
        <taxon>Microstromatales</taxon>
        <taxon>Microstromatales incertae sedis</taxon>
        <taxon>Jaminaea</taxon>
    </lineage>
</organism>
<feature type="compositionally biased region" description="Low complexity" evidence="1">
    <location>
        <begin position="369"/>
        <end position="382"/>
    </location>
</feature>
<reference evidence="2 3" key="1">
    <citation type="journal article" date="2018" name="Mol. Biol. Evol.">
        <title>Broad Genomic Sampling Reveals a Smut Pathogenic Ancestry of the Fungal Clade Ustilaginomycotina.</title>
        <authorList>
            <person name="Kijpornyongpan T."/>
            <person name="Mondo S.J."/>
            <person name="Barry K."/>
            <person name="Sandor L."/>
            <person name="Lee J."/>
            <person name="Lipzen A."/>
            <person name="Pangilinan J."/>
            <person name="LaButti K."/>
            <person name="Hainaut M."/>
            <person name="Henrissat B."/>
            <person name="Grigoriev I.V."/>
            <person name="Spatafora J.W."/>
            <person name="Aime M.C."/>
        </authorList>
    </citation>
    <scope>NUCLEOTIDE SEQUENCE [LARGE SCALE GENOMIC DNA]</scope>
    <source>
        <strain evidence="2 3">MCA 5214</strain>
    </source>
</reference>
<keyword evidence="3" id="KW-1185">Reference proteome</keyword>
<feature type="compositionally biased region" description="Low complexity" evidence="1">
    <location>
        <begin position="552"/>
        <end position="578"/>
    </location>
</feature>
<feature type="compositionally biased region" description="Polar residues" evidence="1">
    <location>
        <begin position="240"/>
        <end position="250"/>
    </location>
</feature>
<feature type="region of interest" description="Disordered" evidence="1">
    <location>
        <begin position="181"/>
        <end position="663"/>
    </location>
</feature>
<evidence type="ECO:0000313" key="2">
    <source>
        <dbReference type="EMBL" id="PWN24802.1"/>
    </source>
</evidence>
<feature type="compositionally biased region" description="Low complexity" evidence="1">
    <location>
        <begin position="514"/>
        <end position="526"/>
    </location>
</feature>
<dbReference type="AlphaFoldDB" id="A0A316UHQ0"/>